<evidence type="ECO:0000256" key="7">
    <source>
        <dbReference type="RuleBase" id="RU367014"/>
    </source>
</evidence>
<dbReference type="PANTHER" id="PTHR11259:SF1">
    <property type="entry name" value="RAS-RELATED GTP-BINDING PROTEIN"/>
    <property type="match status" value="1"/>
</dbReference>
<name>A0A0R3X4Y0_HYDTA</name>
<comment type="subcellular location">
    <subcellularLocation>
        <location evidence="1">Cytoplasm</location>
    </subcellularLocation>
</comment>
<dbReference type="WBParaSite" id="TTAC_0000849201-mRNA-1">
    <property type="protein sequence ID" value="TTAC_0000849201-mRNA-1"/>
    <property type="gene ID" value="TTAC_0000849201"/>
</dbReference>
<dbReference type="GO" id="GO:1990131">
    <property type="term" value="C:Gtr1-Gtr2 GTPase complex"/>
    <property type="evidence" value="ECO:0007669"/>
    <property type="project" value="TreeGrafter"/>
</dbReference>
<dbReference type="STRING" id="6205.A0A0R3X4Y0"/>
<evidence type="ECO:0000256" key="2">
    <source>
        <dbReference type="ARBA" id="ARBA00007756"/>
    </source>
</evidence>
<evidence type="ECO:0000256" key="5">
    <source>
        <dbReference type="ARBA" id="ARBA00023134"/>
    </source>
</evidence>
<dbReference type="InterPro" id="IPR006762">
    <property type="entry name" value="Gtr1_RagA"/>
</dbReference>
<dbReference type="InterPro" id="IPR027417">
    <property type="entry name" value="P-loop_NTPase"/>
</dbReference>
<dbReference type="SUPFAM" id="SSF52540">
    <property type="entry name" value="P-loop containing nucleoside triphosphate hydrolases"/>
    <property type="match status" value="1"/>
</dbReference>
<dbReference type="GO" id="GO:0010507">
    <property type="term" value="P:negative regulation of autophagy"/>
    <property type="evidence" value="ECO:0007669"/>
    <property type="project" value="TreeGrafter"/>
</dbReference>
<comment type="similarity">
    <text evidence="2 7">Belongs to the GTR/RAG GTP-binding protein family.</text>
</comment>
<dbReference type="Pfam" id="PF04670">
    <property type="entry name" value="Gtr1_RagA"/>
    <property type="match status" value="1"/>
</dbReference>
<protein>
    <submittedName>
        <fullName evidence="8">GTP-binding protein</fullName>
    </submittedName>
</protein>
<evidence type="ECO:0000256" key="4">
    <source>
        <dbReference type="ARBA" id="ARBA00022741"/>
    </source>
</evidence>
<dbReference type="InterPro" id="IPR039397">
    <property type="entry name" value="RagA/B"/>
</dbReference>
<keyword evidence="3" id="KW-0963">Cytoplasm</keyword>
<dbReference type="GO" id="GO:0005764">
    <property type="term" value="C:lysosome"/>
    <property type="evidence" value="ECO:0007669"/>
    <property type="project" value="TreeGrafter"/>
</dbReference>
<keyword evidence="5 7" id="KW-0342">GTP-binding</keyword>
<dbReference type="GO" id="GO:0009267">
    <property type="term" value="P:cellular response to starvation"/>
    <property type="evidence" value="ECO:0007669"/>
    <property type="project" value="TreeGrafter"/>
</dbReference>
<dbReference type="GO" id="GO:0005525">
    <property type="term" value="F:GTP binding"/>
    <property type="evidence" value="ECO:0007669"/>
    <property type="project" value="UniProtKB-UniRule"/>
</dbReference>
<accession>A0A0R3X4Y0</accession>
<keyword evidence="4 7" id="KW-0547">Nucleotide-binding</keyword>
<proteinExistence type="inferred from homology"/>
<reference evidence="8" key="1">
    <citation type="submission" date="2017-02" db="UniProtKB">
        <authorList>
            <consortium name="WormBaseParasite"/>
        </authorList>
    </citation>
    <scope>IDENTIFICATION</scope>
</reference>
<sequence>LSSHLLNESKVLLMGKSGSGKTSMRSIIFSNFIARDTRRLGPTMDVEHVHLRFLGGLVLNLWDCGGQAGFMESYFATQRENIFRNVEVLIYVFDVESQDSKKDMAYYRSCLEAINEHSPGAKIFCLVHKMDLVNEAKRSSVFAERERQLIAATRPDHCVCFGTSIWDETLYKAWSRIVYQMVPNVQALEKNLIQLCDVLEADEIILFERSTFLEIACHTAKEHPDPHRFDKISTIIKQFKLSCSKVGANFIAIELQTPQFSAFIDVFTPNTYVMVIMSDPTIASSATLLNIRNAKKYFEKLEKVETPHSAIVA</sequence>
<comment type="catalytic activity">
    <reaction evidence="6">
        <text>GTP + H2O = GDP + phosphate + H(+)</text>
        <dbReference type="Rhea" id="RHEA:19669"/>
        <dbReference type="ChEBI" id="CHEBI:15377"/>
        <dbReference type="ChEBI" id="CHEBI:15378"/>
        <dbReference type="ChEBI" id="CHEBI:37565"/>
        <dbReference type="ChEBI" id="CHEBI:43474"/>
        <dbReference type="ChEBI" id="CHEBI:58189"/>
    </reaction>
    <physiologicalReaction direction="left-to-right" evidence="6">
        <dbReference type="Rhea" id="RHEA:19670"/>
    </physiologicalReaction>
</comment>
<evidence type="ECO:0000256" key="1">
    <source>
        <dbReference type="ARBA" id="ARBA00004496"/>
    </source>
</evidence>
<dbReference type="GO" id="GO:0003924">
    <property type="term" value="F:GTPase activity"/>
    <property type="evidence" value="ECO:0007669"/>
    <property type="project" value="TreeGrafter"/>
</dbReference>
<dbReference type="FunFam" id="3.40.50.300:FF:000488">
    <property type="entry name" value="Small monomeric GTPase (Gtr1)"/>
    <property type="match status" value="1"/>
</dbReference>
<evidence type="ECO:0000256" key="6">
    <source>
        <dbReference type="ARBA" id="ARBA00049117"/>
    </source>
</evidence>
<dbReference type="GO" id="GO:0005634">
    <property type="term" value="C:nucleus"/>
    <property type="evidence" value="ECO:0007669"/>
    <property type="project" value="TreeGrafter"/>
</dbReference>
<dbReference type="CDD" id="cd11384">
    <property type="entry name" value="RagA_like"/>
    <property type="match status" value="1"/>
</dbReference>
<organism evidence="8">
    <name type="scientific">Hydatigena taeniaeformis</name>
    <name type="common">Feline tapeworm</name>
    <name type="synonym">Taenia taeniaeformis</name>
    <dbReference type="NCBI Taxonomy" id="6205"/>
    <lineage>
        <taxon>Eukaryota</taxon>
        <taxon>Metazoa</taxon>
        <taxon>Spiralia</taxon>
        <taxon>Lophotrochozoa</taxon>
        <taxon>Platyhelminthes</taxon>
        <taxon>Cestoda</taxon>
        <taxon>Eucestoda</taxon>
        <taxon>Cyclophyllidea</taxon>
        <taxon>Taeniidae</taxon>
        <taxon>Hydatigera</taxon>
    </lineage>
</organism>
<dbReference type="GO" id="GO:1904263">
    <property type="term" value="P:positive regulation of TORC1 signaling"/>
    <property type="evidence" value="ECO:0007669"/>
    <property type="project" value="TreeGrafter"/>
</dbReference>
<evidence type="ECO:0000313" key="8">
    <source>
        <dbReference type="WBParaSite" id="TTAC_0000849201-mRNA-1"/>
    </source>
</evidence>
<evidence type="ECO:0000256" key="3">
    <source>
        <dbReference type="ARBA" id="ARBA00022490"/>
    </source>
</evidence>
<dbReference type="PANTHER" id="PTHR11259">
    <property type="entry name" value="RAS-RELATED GTP BINDING RAG/GTR YEAST"/>
    <property type="match status" value="1"/>
</dbReference>
<dbReference type="Gene3D" id="3.30.450.190">
    <property type="match status" value="1"/>
</dbReference>
<dbReference type="Gene3D" id="3.40.50.300">
    <property type="entry name" value="P-loop containing nucleotide triphosphate hydrolases"/>
    <property type="match status" value="1"/>
</dbReference>
<dbReference type="AlphaFoldDB" id="A0A0R3X4Y0"/>
<dbReference type="FunFam" id="3.30.450.190:FF:000002">
    <property type="entry name" value="Ras-related GTP-binding protein A"/>
    <property type="match status" value="1"/>
</dbReference>